<feature type="compositionally biased region" description="Low complexity" evidence="1">
    <location>
        <begin position="349"/>
        <end position="359"/>
    </location>
</feature>
<dbReference type="PROSITE" id="PS50033">
    <property type="entry name" value="UBX"/>
    <property type="match status" value="1"/>
</dbReference>
<dbReference type="InterPro" id="IPR050730">
    <property type="entry name" value="UBX_domain-protein"/>
</dbReference>
<sequence length="473" mass="52641">KAPSLDKPPPYPNVCYVHISCRPGSDESTANHLLEACSNNLELAVSNFLDENSAKHSTENGSSSESKDNVRAPIPQTRGVLVEEAPTATWNAAPRRRQHSVFDGFRNFKAEEGSTDRKVKRLEDLFRPPLDIMHRGSFESAREEGRKMKKWLLVNIQNAKEFSCQVLNRDVWSVPTVKSLLKENFIFWQVYSDSSEGERFMTFYSIESWPHVSILDPRTGGRMGTLSDITKDSVISEVTTFLEDHGTLDPDEPPAKKSKRDILDASEDSQLAAAIAASLRENLSKKTSDSESDFPPASSSSEDEVREPKPQPSRKVEPEEAKPTRKRLVKIFPKRKKKISSDNCSETIGNGTNNSSNNTPLCSSPPTPHHPPLESGSLIVGCNGVSGATSNGGGMNCKLRLRFPNGKRDVITMKSTDTLQDLGRFIASKDFDLKFYEFLTNFPRKKLSSMKETVTLSEAGLCPQETIFIQEKI</sequence>
<proteinExistence type="predicted"/>
<evidence type="ECO:0000256" key="1">
    <source>
        <dbReference type="SAM" id="MobiDB-lite"/>
    </source>
</evidence>
<dbReference type="OMA" id="CAFPRKS"/>
<protein>
    <recommendedName>
        <fullName evidence="2">UBX domain-containing protein</fullName>
    </recommendedName>
</protein>
<dbReference type="Pfam" id="PF13899">
    <property type="entry name" value="Thioredoxin_7"/>
    <property type="match status" value="1"/>
</dbReference>
<dbReference type="Proteomes" id="UP000007875">
    <property type="component" value="Unassembled WGS sequence"/>
</dbReference>
<dbReference type="InterPro" id="IPR036249">
    <property type="entry name" value="Thioredoxin-like_sf"/>
</dbReference>
<dbReference type="eggNOG" id="KOG1364">
    <property type="taxonomic scope" value="Eukaryota"/>
</dbReference>
<dbReference type="Pfam" id="PF00789">
    <property type="entry name" value="UBX"/>
    <property type="match status" value="1"/>
</dbReference>
<feature type="region of interest" description="Disordered" evidence="1">
    <location>
        <begin position="282"/>
        <end position="375"/>
    </location>
</feature>
<name>H2YPX7_CIOSA</name>
<organism evidence="3 4">
    <name type="scientific">Ciona savignyi</name>
    <name type="common">Pacific transparent sea squirt</name>
    <dbReference type="NCBI Taxonomy" id="51511"/>
    <lineage>
        <taxon>Eukaryota</taxon>
        <taxon>Metazoa</taxon>
        <taxon>Chordata</taxon>
        <taxon>Tunicata</taxon>
        <taxon>Ascidiacea</taxon>
        <taxon>Phlebobranchia</taxon>
        <taxon>Cionidae</taxon>
        <taxon>Ciona</taxon>
    </lineage>
</organism>
<feature type="compositionally biased region" description="Basic and acidic residues" evidence="1">
    <location>
        <begin position="306"/>
        <end position="323"/>
    </location>
</feature>
<reference evidence="3" key="3">
    <citation type="submission" date="2025-09" db="UniProtKB">
        <authorList>
            <consortium name="Ensembl"/>
        </authorList>
    </citation>
    <scope>IDENTIFICATION</scope>
</reference>
<dbReference type="Gene3D" id="3.10.20.90">
    <property type="entry name" value="Phosphatidylinositol 3-kinase Catalytic Subunit, Chain A, domain 1"/>
    <property type="match status" value="1"/>
</dbReference>
<dbReference type="Ensembl" id="ENSCSAVT00000007482.1">
    <property type="protein sequence ID" value="ENSCSAVP00000007385.1"/>
    <property type="gene ID" value="ENSCSAVG00000004409.1"/>
</dbReference>
<accession>H2YPX7</accession>
<dbReference type="InParanoid" id="H2YPX7"/>
<dbReference type="PANTHER" id="PTHR23322">
    <property type="entry name" value="FAS-ASSOCIATED PROTEIN"/>
    <property type="match status" value="1"/>
</dbReference>
<dbReference type="SUPFAM" id="SSF54236">
    <property type="entry name" value="Ubiquitin-like"/>
    <property type="match status" value="1"/>
</dbReference>
<dbReference type="GeneTree" id="ENSGT00390000018687"/>
<dbReference type="CDD" id="cd02958">
    <property type="entry name" value="UAS"/>
    <property type="match status" value="1"/>
</dbReference>
<dbReference type="STRING" id="51511.ENSCSAVP00000007385"/>
<dbReference type="eggNOG" id="KOG0260">
    <property type="taxonomic scope" value="Eukaryota"/>
</dbReference>
<dbReference type="Pfam" id="PF14555">
    <property type="entry name" value="UBA_4"/>
    <property type="match status" value="1"/>
</dbReference>
<dbReference type="SMART" id="SM00166">
    <property type="entry name" value="UBX"/>
    <property type="match status" value="1"/>
</dbReference>
<feature type="region of interest" description="Disordered" evidence="1">
    <location>
        <begin position="53"/>
        <end position="75"/>
    </location>
</feature>
<dbReference type="GO" id="GO:0043161">
    <property type="term" value="P:proteasome-mediated ubiquitin-dependent protein catabolic process"/>
    <property type="evidence" value="ECO:0007669"/>
    <property type="project" value="TreeGrafter"/>
</dbReference>
<evidence type="ECO:0000313" key="3">
    <source>
        <dbReference type="Ensembl" id="ENSCSAVP00000007385.1"/>
    </source>
</evidence>
<keyword evidence="4" id="KW-1185">Reference proteome</keyword>
<dbReference type="SMART" id="SM00594">
    <property type="entry name" value="UAS"/>
    <property type="match status" value="1"/>
</dbReference>
<feature type="domain" description="UBX" evidence="2">
    <location>
        <begin position="397"/>
        <end position="469"/>
    </location>
</feature>
<dbReference type="AlphaFoldDB" id="H2YPX7"/>
<dbReference type="GO" id="GO:0043130">
    <property type="term" value="F:ubiquitin binding"/>
    <property type="evidence" value="ECO:0007669"/>
    <property type="project" value="TreeGrafter"/>
</dbReference>
<dbReference type="FunCoup" id="H2YPX7">
    <property type="interactions" value="142"/>
</dbReference>
<evidence type="ECO:0000313" key="4">
    <source>
        <dbReference type="Proteomes" id="UP000007875"/>
    </source>
</evidence>
<evidence type="ECO:0000259" key="2">
    <source>
        <dbReference type="PROSITE" id="PS50033"/>
    </source>
</evidence>
<feature type="compositionally biased region" description="Basic residues" evidence="1">
    <location>
        <begin position="324"/>
        <end position="338"/>
    </location>
</feature>
<dbReference type="PANTHER" id="PTHR23322:SF6">
    <property type="entry name" value="UBX DOMAIN-CONTAINING PROTEIN 7"/>
    <property type="match status" value="1"/>
</dbReference>
<dbReference type="CDD" id="cd01773">
    <property type="entry name" value="UBX_UBXN7"/>
    <property type="match status" value="1"/>
</dbReference>
<dbReference type="InterPro" id="IPR001012">
    <property type="entry name" value="UBX_dom"/>
</dbReference>
<reference evidence="4" key="1">
    <citation type="submission" date="2003-08" db="EMBL/GenBank/DDBJ databases">
        <authorList>
            <person name="Birren B."/>
            <person name="Nusbaum C."/>
            <person name="Abebe A."/>
            <person name="Abouelleil A."/>
            <person name="Adekoya E."/>
            <person name="Ait-zahra M."/>
            <person name="Allen N."/>
            <person name="Allen T."/>
            <person name="An P."/>
            <person name="Anderson M."/>
            <person name="Anderson S."/>
            <person name="Arachchi H."/>
            <person name="Armbruster J."/>
            <person name="Bachantsang P."/>
            <person name="Baldwin J."/>
            <person name="Barry A."/>
            <person name="Bayul T."/>
            <person name="Blitshsteyn B."/>
            <person name="Bloom T."/>
            <person name="Blye J."/>
            <person name="Boguslavskiy L."/>
            <person name="Borowsky M."/>
            <person name="Boukhgalter B."/>
            <person name="Brunache A."/>
            <person name="Butler J."/>
            <person name="Calixte N."/>
            <person name="Calvo S."/>
            <person name="Camarata J."/>
            <person name="Campo K."/>
            <person name="Chang J."/>
            <person name="Cheshatsang Y."/>
            <person name="Citroen M."/>
            <person name="Collymore A."/>
            <person name="Considine T."/>
            <person name="Cook A."/>
            <person name="Cooke P."/>
            <person name="Corum B."/>
            <person name="Cuomo C."/>
            <person name="David R."/>
            <person name="Dawoe T."/>
            <person name="Degray S."/>
            <person name="Dodge S."/>
            <person name="Dooley K."/>
            <person name="Dorje P."/>
            <person name="Dorjee K."/>
            <person name="Dorris L."/>
            <person name="Duffey N."/>
            <person name="Dupes A."/>
            <person name="Elkins T."/>
            <person name="Engels R."/>
            <person name="Erickson J."/>
            <person name="Farina A."/>
            <person name="Faro S."/>
            <person name="Ferreira P."/>
            <person name="Fischer H."/>
            <person name="Fitzgerald M."/>
            <person name="Foley K."/>
            <person name="Gage D."/>
            <person name="Galagan J."/>
            <person name="Gearin G."/>
            <person name="Gnerre S."/>
            <person name="Gnirke A."/>
            <person name="Goyette A."/>
            <person name="Graham J."/>
            <person name="Grandbois E."/>
            <person name="Gyaltsen K."/>
            <person name="Hafez N."/>
            <person name="Hagopian D."/>
            <person name="Hagos B."/>
            <person name="Hall J."/>
            <person name="Hatcher B."/>
            <person name="Heller A."/>
            <person name="Higgins H."/>
            <person name="Honan T."/>
            <person name="Horn A."/>
            <person name="Houde N."/>
            <person name="Hughes L."/>
            <person name="Hulme W."/>
            <person name="Husby E."/>
            <person name="Iliev I."/>
            <person name="Jaffe D."/>
            <person name="Jones C."/>
            <person name="Kamal M."/>
            <person name="Kamat A."/>
            <person name="Kamvysselis M."/>
            <person name="Karlsson E."/>
            <person name="Kells C."/>
            <person name="Kieu A."/>
            <person name="Kisner P."/>
            <person name="Kodira C."/>
            <person name="Kulbokas E."/>
            <person name="Labutti K."/>
            <person name="Lama D."/>
            <person name="Landers T."/>
            <person name="Leger J."/>
            <person name="Levine S."/>
            <person name="Lewis D."/>
            <person name="Lewis T."/>
            <person name="Lindblad-toh K."/>
            <person name="Liu X."/>
            <person name="Lokyitsang T."/>
            <person name="Lokyitsang Y."/>
            <person name="Lucien O."/>
            <person name="Lui A."/>
            <person name="Ma L.J."/>
            <person name="Mabbitt R."/>
            <person name="Macdonald J."/>
            <person name="Maclean C."/>
            <person name="Major J."/>
            <person name="Manning J."/>
            <person name="Marabella R."/>
            <person name="Maru K."/>
            <person name="Matthews C."/>
            <person name="Mauceli E."/>
            <person name="Mccarthy M."/>
            <person name="Mcdonough S."/>
            <person name="Mcghee T."/>
            <person name="Meldrim J."/>
            <person name="Meneus L."/>
            <person name="Mesirov J."/>
            <person name="Mihalev A."/>
            <person name="Mihova T."/>
            <person name="Mikkelsen T."/>
            <person name="Mlenga V."/>
            <person name="Moru K."/>
            <person name="Mozes J."/>
            <person name="Mulrain L."/>
            <person name="Munson G."/>
            <person name="Naylor J."/>
            <person name="Newes C."/>
            <person name="Nguyen C."/>
            <person name="Nguyen N."/>
            <person name="Nguyen T."/>
            <person name="Nicol R."/>
            <person name="Nielsen C."/>
            <person name="Nizzari M."/>
            <person name="Norbu C."/>
            <person name="Norbu N."/>
            <person name="O'donnell P."/>
            <person name="Okoawo O."/>
            <person name="O'leary S."/>
            <person name="Omotosho B."/>
            <person name="O'neill K."/>
            <person name="Osman S."/>
            <person name="Parker S."/>
            <person name="Perrin D."/>
            <person name="Phunkhang P."/>
            <person name="Piqani B."/>
            <person name="Purcell S."/>
            <person name="Rachupka T."/>
            <person name="Ramasamy U."/>
            <person name="Rameau R."/>
            <person name="Ray V."/>
            <person name="Raymond C."/>
            <person name="Retta R."/>
            <person name="Richardson S."/>
            <person name="Rise C."/>
            <person name="Rodriguez J."/>
            <person name="Rogers J."/>
            <person name="Rogov P."/>
            <person name="Rutman M."/>
            <person name="Schupbach R."/>
            <person name="Seaman C."/>
            <person name="Settipalli S."/>
            <person name="Sharpe T."/>
            <person name="Sheridan J."/>
            <person name="Sherpa N."/>
            <person name="Shi J."/>
            <person name="Smirnov S."/>
            <person name="Smith C."/>
            <person name="Sougnez C."/>
            <person name="Spencer B."/>
            <person name="Stalker J."/>
            <person name="Stange-thomann N."/>
            <person name="Stavropoulos S."/>
            <person name="Stetson K."/>
            <person name="Stone C."/>
            <person name="Stone S."/>
            <person name="Stubbs M."/>
            <person name="Talamas J."/>
            <person name="Tchuinga P."/>
            <person name="Tenzing P."/>
            <person name="Tesfaye S."/>
            <person name="Theodore J."/>
            <person name="Thoulutsang Y."/>
            <person name="Topham K."/>
            <person name="Towey S."/>
            <person name="Tsamla T."/>
            <person name="Tsomo N."/>
            <person name="Vallee D."/>
            <person name="Vassiliev H."/>
            <person name="Venkataraman V."/>
            <person name="Vinson J."/>
            <person name="Vo A."/>
            <person name="Wade C."/>
            <person name="Wang S."/>
            <person name="Wangchuk T."/>
            <person name="Wangdi T."/>
            <person name="Whittaker C."/>
            <person name="Wilkinson J."/>
            <person name="Wu Y."/>
            <person name="Wyman D."/>
            <person name="Yadav S."/>
            <person name="Yang S."/>
            <person name="Yang X."/>
            <person name="Yeager S."/>
            <person name="Yee E."/>
            <person name="Young G."/>
            <person name="Zainoun J."/>
            <person name="Zembeck L."/>
            <person name="Zimmer A."/>
            <person name="Zody M."/>
            <person name="Lander E."/>
        </authorList>
    </citation>
    <scope>NUCLEOTIDE SEQUENCE [LARGE SCALE GENOMIC DNA]</scope>
</reference>
<dbReference type="Gene3D" id="3.40.30.10">
    <property type="entry name" value="Glutaredoxin"/>
    <property type="match status" value="1"/>
</dbReference>
<reference evidence="3" key="2">
    <citation type="submission" date="2025-08" db="UniProtKB">
        <authorList>
            <consortium name="Ensembl"/>
        </authorList>
    </citation>
    <scope>IDENTIFICATION</scope>
</reference>
<dbReference type="SUPFAM" id="SSF52833">
    <property type="entry name" value="Thioredoxin-like"/>
    <property type="match status" value="1"/>
</dbReference>
<dbReference type="GO" id="GO:0005634">
    <property type="term" value="C:nucleus"/>
    <property type="evidence" value="ECO:0007669"/>
    <property type="project" value="TreeGrafter"/>
</dbReference>
<dbReference type="InterPro" id="IPR029071">
    <property type="entry name" value="Ubiquitin-like_domsf"/>
</dbReference>
<dbReference type="InterPro" id="IPR006577">
    <property type="entry name" value="UAS"/>
</dbReference>